<comment type="caution">
    <text evidence="9">The sequence shown here is derived from an EMBL/GenBank/DDBJ whole genome shotgun (WGS) entry which is preliminary data.</text>
</comment>
<accession>A0ABD5XSS8</accession>
<dbReference type="GO" id="GO:0016020">
    <property type="term" value="C:membrane"/>
    <property type="evidence" value="ECO:0007669"/>
    <property type="project" value="UniProtKB-SubCell"/>
</dbReference>
<feature type="transmembrane region" description="Helical" evidence="8">
    <location>
        <begin position="358"/>
        <end position="380"/>
    </location>
</feature>
<evidence type="ECO:0000256" key="8">
    <source>
        <dbReference type="SAM" id="Phobius"/>
    </source>
</evidence>
<keyword evidence="5 8" id="KW-1133">Transmembrane helix</keyword>
<proteinExistence type="predicted"/>
<keyword evidence="6 8" id="KW-0472">Membrane</keyword>
<feature type="compositionally biased region" description="Basic residues" evidence="7">
    <location>
        <begin position="533"/>
        <end position="576"/>
    </location>
</feature>
<evidence type="ECO:0000313" key="10">
    <source>
        <dbReference type="Proteomes" id="UP001596368"/>
    </source>
</evidence>
<evidence type="ECO:0000256" key="4">
    <source>
        <dbReference type="ARBA" id="ARBA00022692"/>
    </source>
</evidence>
<dbReference type="AlphaFoldDB" id="A0ABD5XSS8"/>
<protein>
    <submittedName>
        <fullName evidence="9">Glycosyltransferase</fullName>
        <ecNumber evidence="9">2.4.-.-</ecNumber>
    </submittedName>
</protein>
<gene>
    <name evidence="9" type="ORF">ACFQRB_20160</name>
</gene>
<feature type="region of interest" description="Disordered" evidence="7">
    <location>
        <begin position="458"/>
        <end position="586"/>
    </location>
</feature>
<keyword evidence="4 8" id="KW-0812">Transmembrane</keyword>
<evidence type="ECO:0000256" key="1">
    <source>
        <dbReference type="ARBA" id="ARBA00004141"/>
    </source>
</evidence>
<dbReference type="InterPro" id="IPR050321">
    <property type="entry name" value="Glycosyltr_2/OpgH_subfam"/>
</dbReference>
<sequence>MVTVPPTPLFTTVIVVFAVVFGILWTAVNFYHLYPYVQYFLVARLFGADSDPYTRLPEGHEFVSPPTFDVLLPAYEEGNVIHQAISSIRSADYPQHRIRINVLVEPEDADTRDALATLAEEYRFDEVPIPSEYEEVVVPEKYPGMPNKPRALNFGFDSTDGDIVGVIDAEDIVDPDLFSTVAYALVDQGNDYVQGKLDMVNEYDGWKNLVFRAEYAFWFRLLVPSFHFVGYPVPLGGTTNFFRRETLERASDLRLEQYGTPWSDRQQAWLSRNGFPGSVPWDPRNVTEDFELGILLWKEGFDMTLIDVVTREESPLTANAWIRQRTRWQKGKLYTFLQYLEHPPASLRGRFHGLFQSFLPHLAPINIVGIVVLTMVAASLGYGVPLAVQVVLVLGVVFLVEMFVLHATGYWLVTERRGITRFVRSILIATTVAFYWLLLWGAELRAMKQLTATNYTGKRPHTTVATSPNRATEPCRYPPVRGSESDPESGAGVARSYCDVARRPTHAERSTPRRPRGGHRRRSRRGVPPDRARRVRRRDRTHAQRRRRRRGTGVDPRRRRHLPRERPRERRLRRGPAPHESYTFAT</sequence>
<dbReference type="PANTHER" id="PTHR43867:SF2">
    <property type="entry name" value="CELLULOSE SYNTHASE CATALYTIC SUBUNIT A [UDP-FORMING]"/>
    <property type="match status" value="1"/>
</dbReference>
<feature type="transmembrane region" description="Helical" evidence="8">
    <location>
        <begin position="12"/>
        <end position="34"/>
    </location>
</feature>
<comment type="subcellular location">
    <subcellularLocation>
        <location evidence="1">Membrane</location>
        <topology evidence="1">Multi-pass membrane protein</topology>
    </subcellularLocation>
</comment>
<reference evidence="9 10" key="1">
    <citation type="journal article" date="2019" name="Int. J. Syst. Evol. Microbiol.">
        <title>The Global Catalogue of Microorganisms (GCM) 10K type strain sequencing project: providing services to taxonomists for standard genome sequencing and annotation.</title>
        <authorList>
            <consortium name="The Broad Institute Genomics Platform"/>
            <consortium name="The Broad Institute Genome Sequencing Center for Infectious Disease"/>
            <person name="Wu L."/>
            <person name="Ma J."/>
        </authorList>
    </citation>
    <scope>NUCLEOTIDE SEQUENCE [LARGE SCALE GENOMIC DNA]</scope>
    <source>
        <strain evidence="9 10">DT92</strain>
    </source>
</reference>
<dbReference type="PANTHER" id="PTHR43867">
    <property type="entry name" value="CELLULOSE SYNTHASE CATALYTIC SUBUNIT A [UDP-FORMING]"/>
    <property type="match status" value="1"/>
</dbReference>
<organism evidence="9 10">
    <name type="scientific">Halobaculum litoreum</name>
    <dbReference type="NCBI Taxonomy" id="3031998"/>
    <lineage>
        <taxon>Archaea</taxon>
        <taxon>Methanobacteriati</taxon>
        <taxon>Methanobacteriota</taxon>
        <taxon>Stenosarchaea group</taxon>
        <taxon>Halobacteria</taxon>
        <taxon>Halobacteriales</taxon>
        <taxon>Haloferacaceae</taxon>
        <taxon>Halobaculum</taxon>
    </lineage>
</organism>
<dbReference type="Proteomes" id="UP001596368">
    <property type="component" value="Unassembled WGS sequence"/>
</dbReference>
<evidence type="ECO:0000313" key="9">
    <source>
        <dbReference type="EMBL" id="MFC7138162.1"/>
    </source>
</evidence>
<evidence type="ECO:0000256" key="2">
    <source>
        <dbReference type="ARBA" id="ARBA00022676"/>
    </source>
</evidence>
<dbReference type="EMBL" id="JBHSZG010000008">
    <property type="protein sequence ID" value="MFC7138162.1"/>
    <property type="molecule type" value="Genomic_DNA"/>
</dbReference>
<dbReference type="EC" id="2.4.-.-" evidence="9"/>
<evidence type="ECO:0000256" key="5">
    <source>
        <dbReference type="ARBA" id="ARBA00022989"/>
    </source>
</evidence>
<dbReference type="SUPFAM" id="SSF53448">
    <property type="entry name" value="Nucleotide-diphospho-sugar transferases"/>
    <property type="match status" value="1"/>
</dbReference>
<keyword evidence="2 9" id="KW-0328">Glycosyltransferase</keyword>
<evidence type="ECO:0000256" key="6">
    <source>
        <dbReference type="ARBA" id="ARBA00023136"/>
    </source>
</evidence>
<name>A0ABD5XSS8_9EURY</name>
<feature type="transmembrane region" description="Helical" evidence="8">
    <location>
        <begin position="425"/>
        <end position="442"/>
    </location>
</feature>
<feature type="compositionally biased region" description="Basic residues" evidence="7">
    <location>
        <begin position="512"/>
        <end position="525"/>
    </location>
</feature>
<dbReference type="Gene3D" id="3.90.550.10">
    <property type="entry name" value="Spore Coat Polysaccharide Biosynthesis Protein SpsA, Chain A"/>
    <property type="match status" value="1"/>
</dbReference>
<keyword evidence="10" id="KW-1185">Reference proteome</keyword>
<dbReference type="GO" id="GO:0016757">
    <property type="term" value="F:glycosyltransferase activity"/>
    <property type="evidence" value="ECO:0007669"/>
    <property type="project" value="UniProtKB-KW"/>
</dbReference>
<keyword evidence="3 9" id="KW-0808">Transferase</keyword>
<evidence type="ECO:0000256" key="3">
    <source>
        <dbReference type="ARBA" id="ARBA00022679"/>
    </source>
</evidence>
<feature type="transmembrane region" description="Helical" evidence="8">
    <location>
        <begin position="386"/>
        <end position="413"/>
    </location>
</feature>
<dbReference type="Pfam" id="PF13641">
    <property type="entry name" value="Glyco_tranf_2_3"/>
    <property type="match status" value="1"/>
</dbReference>
<dbReference type="InterPro" id="IPR029044">
    <property type="entry name" value="Nucleotide-diphossugar_trans"/>
</dbReference>
<feature type="compositionally biased region" description="Basic and acidic residues" evidence="7">
    <location>
        <begin position="500"/>
        <end position="511"/>
    </location>
</feature>
<evidence type="ECO:0000256" key="7">
    <source>
        <dbReference type="SAM" id="MobiDB-lite"/>
    </source>
</evidence>